<evidence type="ECO:0000259" key="2">
    <source>
        <dbReference type="Pfam" id="PF19745"/>
    </source>
</evidence>
<name>A0A183SB05_SCHSO</name>
<evidence type="ECO:0000256" key="1">
    <source>
        <dbReference type="SAM" id="SignalP"/>
    </source>
</evidence>
<feature type="domain" description="Alpha-(1,6)-fucosyltransferase N- and catalytic" evidence="2">
    <location>
        <begin position="49"/>
        <end position="452"/>
    </location>
</feature>
<dbReference type="Pfam" id="PF19745">
    <property type="entry name" value="FUT8_N_cat"/>
    <property type="match status" value="1"/>
</dbReference>
<feature type="signal peptide" evidence="1">
    <location>
        <begin position="1"/>
        <end position="33"/>
    </location>
</feature>
<sequence length="518" mass="58789">MMRRAVAVNSAMSALKLLAVFFLTFGFSQHAESADAPSRNPLLQAYHAEEKAENGSRKHFDTKPLTSYDLTLRQTISMTRELWRLVDSQLTTYADDFDLEEANRARAHRYIGHATLLLESRLRAMDELLGLAEIRRKKLQALGARLQQQLADLQHPPNCAQAPLLIVRFTKQDCEFLCQVRHVTLALSLGLALNRTVVLEEGAGKGQSPQHPGWIDLFLPMSKCTSYDGVAGQNMVLESDTPLEPAIAPPALPFDWAEELADLHGNAYAWFRGQMLVYLWRYRDANKRQRLDKRIEQLRRAAQTEAGNWTNFRPPLAGLDIRQLLPQKSRNEYQLQLERFFEYKHMEFQVKTDLREDPWEGPGARHVFLTTDDPGLEARLRADHPDYKIITLGPTANTLEDRVAEVFLLASTEFLICSLRSTLCRSAYELMLADNTINADASLQVHSVDTVYSNEGDQPRWWSLVNNFEAAGLKMGDAVMVDGFNLEGFLKVLQADGNSDGKFLPAFMLQEELIRIQK</sequence>
<reference evidence="3 4" key="2">
    <citation type="submission" date="2018-11" db="EMBL/GenBank/DDBJ databases">
        <authorList>
            <consortium name="Pathogen Informatics"/>
        </authorList>
    </citation>
    <scope>NUCLEOTIDE SEQUENCE [LARGE SCALE GENOMIC DNA]</scope>
    <source>
        <strain evidence="3 4">NST_G2</strain>
    </source>
</reference>
<dbReference type="GO" id="GO:0006487">
    <property type="term" value="P:protein N-linked glycosylation"/>
    <property type="evidence" value="ECO:0007669"/>
    <property type="project" value="TreeGrafter"/>
</dbReference>
<dbReference type="WBParaSite" id="SSLN_0000145701-mRNA-1">
    <property type="protein sequence ID" value="SSLN_0000145701-mRNA-1"/>
    <property type="gene ID" value="SSLN_0000145701"/>
</dbReference>
<organism evidence="5">
    <name type="scientific">Schistocephalus solidus</name>
    <name type="common">Tapeworm</name>
    <dbReference type="NCBI Taxonomy" id="70667"/>
    <lineage>
        <taxon>Eukaryota</taxon>
        <taxon>Metazoa</taxon>
        <taxon>Spiralia</taxon>
        <taxon>Lophotrochozoa</taxon>
        <taxon>Platyhelminthes</taxon>
        <taxon>Cestoda</taxon>
        <taxon>Eucestoda</taxon>
        <taxon>Diphyllobothriidea</taxon>
        <taxon>Diphyllobothriidae</taxon>
        <taxon>Schistocephalus</taxon>
    </lineage>
</organism>
<proteinExistence type="predicted"/>
<dbReference type="InterPro" id="IPR045573">
    <property type="entry name" value="Fut8_N_cat"/>
</dbReference>
<dbReference type="STRING" id="70667.A0A183SB05"/>
<feature type="chain" id="PRO_5043141073" evidence="1">
    <location>
        <begin position="34"/>
        <end position="518"/>
    </location>
</feature>
<dbReference type="Proteomes" id="UP000275846">
    <property type="component" value="Unassembled WGS sequence"/>
</dbReference>
<gene>
    <name evidence="3" type="ORF">SSLN_LOCUS1403</name>
</gene>
<keyword evidence="1" id="KW-0732">Signal</keyword>
<dbReference type="GO" id="GO:0046921">
    <property type="term" value="F:alpha-(1-&gt;6)-fucosyltransferase activity"/>
    <property type="evidence" value="ECO:0007669"/>
    <property type="project" value="TreeGrafter"/>
</dbReference>
<evidence type="ECO:0000313" key="3">
    <source>
        <dbReference type="EMBL" id="VDL87671.1"/>
    </source>
</evidence>
<dbReference type="Gene3D" id="3.40.50.11350">
    <property type="match status" value="1"/>
</dbReference>
<reference evidence="5" key="1">
    <citation type="submission" date="2016-06" db="UniProtKB">
        <authorList>
            <consortium name="WormBaseParasite"/>
        </authorList>
    </citation>
    <scope>IDENTIFICATION</scope>
</reference>
<dbReference type="EMBL" id="UYSU01002904">
    <property type="protein sequence ID" value="VDL87671.1"/>
    <property type="molecule type" value="Genomic_DNA"/>
</dbReference>
<protein>
    <submittedName>
        <fullName evidence="5">FUT8_N_cat domain-containing protein</fullName>
    </submittedName>
</protein>
<evidence type="ECO:0000313" key="4">
    <source>
        <dbReference type="Proteomes" id="UP000275846"/>
    </source>
</evidence>
<dbReference type="PANTHER" id="PTHR13132:SF29">
    <property type="entry name" value="ALPHA-(1,6)-FUCOSYLTRANSFERASE"/>
    <property type="match status" value="1"/>
</dbReference>
<accession>A0A183SB05</accession>
<dbReference type="AlphaFoldDB" id="A0A183SB05"/>
<dbReference type="OrthoDB" id="6252073at2759"/>
<keyword evidence="4" id="KW-1185">Reference proteome</keyword>
<dbReference type="PANTHER" id="PTHR13132">
    <property type="entry name" value="ALPHA- 1,6 -FUCOSYLTRANSFERASE"/>
    <property type="match status" value="1"/>
</dbReference>
<evidence type="ECO:0000313" key="5">
    <source>
        <dbReference type="WBParaSite" id="SSLN_0000145701-mRNA-1"/>
    </source>
</evidence>